<name>A0ABN8B1U4_CHISP</name>
<accession>A0ABN8B1U4</accession>
<feature type="transmembrane region" description="Helical" evidence="1">
    <location>
        <begin position="206"/>
        <end position="229"/>
    </location>
</feature>
<evidence type="ECO:0000313" key="3">
    <source>
        <dbReference type="EMBL" id="CAH0399357.1"/>
    </source>
</evidence>
<reference evidence="3" key="1">
    <citation type="submission" date="2021-12" db="EMBL/GenBank/DDBJ databases">
        <authorList>
            <person name="King R."/>
        </authorList>
    </citation>
    <scope>NUCLEOTIDE SEQUENCE</scope>
</reference>
<keyword evidence="4" id="KW-1185">Reference proteome</keyword>
<dbReference type="EMBL" id="OU963907">
    <property type="protein sequence ID" value="CAH0399357.1"/>
    <property type="molecule type" value="Genomic_DNA"/>
</dbReference>
<keyword evidence="1" id="KW-0472">Membrane</keyword>
<dbReference type="InterPro" id="IPR001251">
    <property type="entry name" value="CRAL-TRIO_dom"/>
</dbReference>
<dbReference type="PANTHER" id="PTHR10174:SF234">
    <property type="entry name" value="SD01558P"/>
    <property type="match status" value="1"/>
</dbReference>
<dbReference type="PROSITE" id="PS50191">
    <property type="entry name" value="CRAL_TRIO"/>
    <property type="match status" value="1"/>
</dbReference>
<dbReference type="SMART" id="SM01100">
    <property type="entry name" value="CRAL_TRIO_N"/>
    <property type="match status" value="1"/>
</dbReference>
<protein>
    <recommendedName>
        <fullName evidence="2">CRAL-TRIO domain-containing protein</fullName>
    </recommendedName>
</protein>
<proteinExistence type="predicted"/>
<dbReference type="Gene3D" id="1.10.8.20">
    <property type="entry name" value="N-terminal domain of phosphatidylinositol transfer protein sec14p"/>
    <property type="match status" value="1"/>
</dbReference>
<dbReference type="CDD" id="cd00170">
    <property type="entry name" value="SEC14"/>
    <property type="match status" value="1"/>
</dbReference>
<dbReference type="InterPro" id="IPR011074">
    <property type="entry name" value="CRAL/TRIO_N_dom"/>
</dbReference>
<dbReference type="SUPFAM" id="SSF52087">
    <property type="entry name" value="CRAL/TRIO domain"/>
    <property type="match status" value="1"/>
</dbReference>
<dbReference type="Proteomes" id="UP001153292">
    <property type="component" value="Chromosome 14"/>
</dbReference>
<dbReference type="SUPFAM" id="SSF46938">
    <property type="entry name" value="CRAL/TRIO N-terminal domain"/>
    <property type="match status" value="1"/>
</dbReference>
<keyword evidence="1" id="KW-1133">Transmembrane helix</keyword>
<keyword evidence="1" id="KW-0812">Transmembrane</keyword>
<dbReference type="SMART" id="SM00516">
    <property type="entry name" value="SEC14"/>
    <property type="match status" value="1"/>
</dbReference>
<dbReference type="PANTHER" id="PTHR10174">
    <property type="entry name" value="ALPHA-TOCOPHEROL TRANSFER PROTEIN-RELATED"/>
    <property type="match status" value="1"/>
</dbReference>
<evidence type="ECO:0000313" key="4">
    <source>
        <dbReference type="Proteomes" id="UP001153292"/>
    </source>
</evidence>
<organism evidence="3 4">
    <name type="scientific">Chilo suppressalis</name>
    <name type="common">Asiatic rice borer moth</name>
    <dbReference type="NCBI Taxonomy" id="168631"/>
    <lineage>
        <taxon>Eukaryota</taxon>
        <taxon>Metazoa</taxon>
        <taxon>Ecdysozoa</taxon>
        <taxon>Arthropoda</taxon>
        <taxon>Hexapoda</taxon>
        <taxon>Insecta</taxon>
        <taxon>Pterygota</taxon>
        <taxon>Neoptera</taxon>
        <taxon>Endopterygota</taxon>
        <taxon>Lepidoptera</taxon>
        <taxon>Glossata</taxon>
        <taxon>Ditrysia</taxon>
        <taxon>Pyraloidea</taxon>
        <taxon>Crambidae</taxon>
        <taxon>Crambinae</taxon>
        <taxon>Chilo</taxon>
    </lineage>
</organism>
<dbReference type="InterPro" id="IPR036273">
    <property type="entry name" value="CRAL/TRIO_N_dom_sf"/>
</dbReference>
<sequence length="308" mass="36418">MNSARILSDKNNNMINKEMRSPFLEIIFQAEISRYEDSDFEELARINCYEDPKTRSKLIQELRNMIIERKECQPHRMDDAYMLKFLRCRKFIPALAHKLMVRYEVFRRQNPEIYHCDAFALREVRNVYSGIYPESPEYGRIIIMNFGKWDTDAVTALDVLRCAAVLNEVVLEQPKMQILGITTILDMDGFGFRHVCSVNTSTVYNMINLFGIGFPLMVHGIHIINYNWFFNPFLSLMRRFIPKSIWKRIHFHGTDVSSLQKHVDIKYLPPKYGGTGIEFKSEEWFEKINIYKDECLVRTLRNLGYIIN</sequence>
<feature type="domain" description="CRAL-TRIO" evidence="2">
    <location>
        <begin position="120"/>
        <end position="280"/>
    </location>
</feature>
<dbReference type="Gene3D" id="3.40.525.10">
    <property type="entry name" value="CRAL-TRIO lipid binding domain"/>
    <property type="match status" value="1"/>
</dbReference>
<evidence type="ECO:0000256" key="1">
    <source>
        <dbReference type="SAM" id="Phobius"/>
    </source>
</evidence>
<dbReference type="InterPro" id="IPR036865">
    <property type="entry name" value="CRAL-TRIO_dom_sf"/>
</dbReference>
<evidence type="ECO:0000259" key="2">
    <source>
        <dbReference type="PROSITE" id="PS50191"/>
    </source>
</evidence>
<dbReference type="PRINTS" id="PR00180">
    <property type="entry name" value="CRETINALDHBP"/>
</dbReference>
<gene>
    <name evidence="3" type="ORF">CHILSU_LOCUS2498</name>
</gene>
<dbReference type="Pfam" id="PF00650">
    <property type="entry name" value="CRAL_TRIO"/>
    <property type="match status" value="1"/>
</dbReference>